<evidence type="ECO:0000313" key="2">
    <source>
        <dbReference type="Proteomes" id="UP000241546"/>
    </source>
</evidence>
<gene>
    <name evidence="1" type="ORF">BBK36DRAFT_1125998</name>
</gene>
<name>A0A2T4B2W0_9HYPO</name>
<dbReference type="AlphaFoldDB" id="A0A2T4B2W0"/>
<organism evidence="1 2">
    <name type="scientific">Trichoderma citrinoviride</name>
    <dbReference type="NCBI Taxonomy" id="58853"/>
    <lineage>
        <taxon>Eukaryota</taxon>
        <taxon>Fungi</taxon>
        <taxon>Dikarya</taxon>
        <taxon>Ascomycota</taxon>
        <taxon>Pezizomycotina</taxon>
        <taxon>Sordariomycetes</taxon>
        <taxon>Hypocreomycetidae</taxon>
        <taxon>Hypocreales</taxon>
        <taxon>Hypocreaceae</taxon>
        <taxon>Trichoderma</taxon>
    </lineage>
</organism>
<sequence length="269" mass="30659">SVLLSEPITFLIGPEKKRFTMHKIAVATLSKSLDQLVNGPMKEAQNRCVCWEDTDEKTFIRFGEWAYTGGYKAEGSEILLDSSQIATSDQDPSPVTKQEPIAKSLATLFQMIDPAQHCGRAVGSYPPVQSMVAQFVTNAEYIFPTPVRRLSRTNKESCEVYTQVFLCHAKLYVLADKYDIPELRKLSLHNLHETLIHFTLYHDRIGDIISLVRYSFENTVEHDKLRSLLIQYCACYTKEITKGKDLQELITECPDFAYGMLKELGRHLN</sequence>
<dbReference type="SUPFAM" id="SSF54695">
    <property type="entry name" value="POZ domain"/>
    <property type="match status" value="1"/>
</dbReference>
<evidence type="ECO:0008006" key="3">
    <source>
        <dbReference type="Google" id="ProtNLM"/>
    </source>
</evidence>
<feature type="non-terminal residue" evidence="1">
    <location>
        <position position="1"/>
    </location>
</feature>
<dbReference type="Proteomes" id="UP000241546">
    <property type="component" value="Unassembled WGS sequence"/>
</dbReference>
<dbReference type="EMBL" id="KZ680218">
    <property type="protein sequence ID" value="PTB63665.1"/>
    <property type="molecule type" value="Genomic_DNA"/>
</dbReference>
<dbReference type="GeneID" id="36599454"/>
<dbReference type="OrthoDB" id="9997739at2759"/>
<dbReference type="RefSeq" id="XP_024746985.1">
    <property type="nucleotide sequence ID" value="XM_024891336.1"/>
</dbReference>
<dbReference type="InterPro" id="IPR011333">
    <property type="entry name" value="SKP1/BTB/POZ_sf"/>
</dbReference>
<accession>A0A2T4B2W0</accession>
<reference evidence="2" key="1">
    <citation type="submission" date="2016-07" db="EMBL/GenBank/DDBJ databases">
        <title>Multiple horizontal gene transfer events from other fungi enriched the ability of initially mycotrophic Trichoderma (Ascomycota) to feed on dead plant biomass.</title>
        <authorList>
            <consortium name="DOE Joint Genome Institute"/>
            <person name="Atanasova L."/>
            <person name="Chenthamara K."/>
            <person name="Zhang J."/>
            <person name="Grujic M."/>
            <person name="Henrissat B."/>
            <person name="Kuo A."/>
            <person name="Aerts A."/>
            <person name="Salamov A."/>
            <person name="Lipzen A."/>
            <person name="Labutti K."/>
            <person name="Barry K."/>
            <person name="Miao Y."/>
            <person name="Rahimi M.J."/>
            <person name="Shen Q."/>
            <person name="Grigoriev I.V."/>
            <person name="Kubicek C.P."/>
            <person name="Druzhinina I.S."/>
        </authorList>
    </citation>
    <scope>NUCLEOTIDE SEQUENCE [LARGE SCALE GENOMIC DNA]</scope>
    <source>
        <strain evidence="2">TUCIM 6016</strain>
    </source>
</reference>
<dbReference type="PANTHER" id="PTHR47843">
    <property type="entry name" value="BTB DOMAIN-CONTAINING PROTEIN-RELATED"/>
    <property type="match status" value="1"/>
</dbReference>
<evidence type="ECO:0000313" key="1">
    <source>
        <dbReference type="EMBL" id="PTB63665.1"/>
    </source>
</evidence>
<dbReference type="PANTHER" id="PTHR47843:SF2">
    <property type="entry name" value="BTB DOMAIN-CONTAINING PROTEIN"/>
    <property type="match status" value="1"/>
</dbReference>
<protein>
    <recommendedName>
        <fullName evidence="3">BTB domain-containing protein</fullName>
    </recommendedName>
</protein>
<proteinExistence type="predicted"/>
<keyword evidence="2" id="KW-1185">Reference proteome</keyword>
<dbReference type="Gene3D" id="3.30.710.10">
    <property type="entry name" value="Potassium Channel Kv1.1, Chain A"/>
    <property type="match status" value="1"/>
</dbReference>